<evidence type="ECO:0000313" key="4">
    <source>
        <dbReference type="Proteomes" id="UP000196803"/>
    </source>
</evidence>
<evidence type="ECO:0000259" key="2">
    <source>
        <dbReference type="PROSITE" id="PS51272"/>
    </source>
</evidence>
<evidence type="ECO:0000256" key="1">
    <source>
        <dbReference type="SAM" id="SignalP"/>
    </source>
</evidence>
<dbReference type="EMBL" id="FXXC01000001">
    <property type="protein sequence ID" value="SMR91305.1"/>
    <property type="molecule type" value="Genomic_DNA"/>
</dbReference>
<feature type="domain" description="SLH" evidence="2">
    <location>
        <begin position="268"/>
        <end position="337"/>
    </location>
</feature>
<dbReference type="GeneID" id="31774025"/>
<dbReference type="RefSeq" id="WP_015908975.1">
    <property type="nucleotide sequence ID" value="NZ_FUZJ01000001.1"/>
</dbReference>
<proteinExistence type="predicted"/>
<organism evidence="3 4">
    <name type="scientific">Caldicellulosiruptor bescii</name>
    <name type="common">Anaerocellum thermophilum</name>
    <dbReference type="NCBI Taxonomy" id="31899"/>
    <lineage>
        <taxon>Bacteria</taxon>
        <taxon>Bacillati</taxon>
        <taxon>Bacillota</taxon>
        <taxon>Bacillota incertae sedis</taxon>
        <taxon>Caldicellulosiruptorales</taxon>
        <taxon>Caldicellulosiruptoraceae</taxon>
        <taxon>Caldicellulosiruptor</taxon>
    </lineage>
</organism>
<reference evidence="3 4" key="1">
    <citation type="submission" date="2017-05" db="EMBL/GenBank/DDBJ databases">
        <authorList>
            <person name="Varghese N."/>
            <person name="Submissions S."/>
        </authorList>
    </citation>
    <scope>NUCLEOTIDE SEQUENCE [LARGE SCALE GENOMIC DNA]</scope>
    <source>
        <strain evidence="3 4">MACB1020</strain>
    </source>
</reference>
<name>A0ABY1S5E7_CALBS</name>
<feature type="signal peptide" evidence="1">
    <location>
        <begin position="1"/>
        <end position="24"/>
    </location>
</feature>
<gene>
    <name evidence="3" type="ORF">SAMN05216240_0368</name>
</gene>
<comment type="caution">
    <text evidence="3">The sequence shown here is derived from an EMBL/GenBank/DDBJ whole genome shotgun (WGS) entry which is preliminary data.</text>
</comment>
<dbReference type="PROSITE" id="PS51272">
    <property type="entry name" value="SLH"/>
    <property type="match status" value="1"/>
</dbReference>
<accession>A0ABY1S5E7</accession>
<keyword evidence="4" id="KW-1185">Reference proteome</keyword>
<evidence type="ECO:0000313" key="3">
    <source>
        <dbReference type="EMBL" id="SMR91305.1"/>
    </source>
</evidence>
<sequence>MRKLLSFAVILSLLLSFAFPVAQAGTITQKVQAAINKIDYITAGEFVTSLLIGAKVKPDKPLDYWGKAVSMGLIPGEVKQDKPLTRAQASYIVWKLINAVPELRKKNIPVKTEILTPWDLTLRGRGYLYDYMTNLDFVLYWSDLLIIDYYYADGRVKTKYVWDVLKGYVMRDDYAKFLQDFAKKCPDKLKIAPKTEYLKYDEKYKGYYYQLPFEPKGRYFVTYPGITRTKDSGDREWNSAYDPRANKYLEEYIKNHPRKYALDHTRFAQMADDYTKIPQAYREPMLKLADLGIITPEMSPLYVSKIRFNPAKMLTRAEAVAMISRVFDESKREVYDEFKWQLRSYVDMKTGIVYLWNSYKRTYEPITNDYKQVIDIVYSWDSDKQTFVPIIIDNRYRKLRSSDTPEFGEPVLTFRMDEMKLLAFIKDSINYASKYSIGNSFVRYSFAGLEFFIPGVYGSILPWEDKPFYRFPWYHGANFNYLLVPLAYKKEAIADAKYYTNPKTKLPADGIVKWYGDICIWYVNLNGEDNVGYWCTTNPTYKGYFEKAKVLYAKPDPNIK</sequence>
<keyword evidence="1" id="KW-0732">Signal</keyword>
<protein>
    <recommendedName>
        <fullName evidence="2">SLH domain-containing protein</fullName>
    </recommendedName>
</protein>
<dbReference type="Proteomes" id="UP000196803">
    <property type="component" value="Unassembled WGS sequence"/>
</dbReference>
<dbReference type="InterPro" id="IPR001119">
    <property type="entry name" value="SLH_dom"/>
</dbReference>
<feature type="chain" id="PRO_5045266834" description="SLH domain-containing protein" evidence="1">
    <location>
        <begin position="25"/>
        <end position="560"/>
    </location>
</feature>